<sequence length="326" mass="37291">MFIQGRHALRFLVRKVYYHRNYVQINLNTETLAPLSCQCQNYNREINALLPRELQLDTNSPIPRRVPGYKKHVLVLSPQDKSATELEWMSHWQSKLELNPLWPYSIIGKLKSYLKNTKLGSDVLVNAISMQSGSIKAPKRDPHEKAHIFVLPDMKLYKISQSDVEEFAYFLGEGHTKPLADHKLSFTDFLKGADNVTNETDIIPESRSNNEIFEYEDNLADWLLVCGHNQRDRRCGLIGQALIKQISAEGLYKDKNIAVISHIGGHKFAGNVILYNRTGFNKETGLNQLDSLWFARISPPNIIPLLERINAGEIPKEYYRGGLSMN</sequence>
<evidence type="ECO:0000256" key="2">
    <source>
        <dbReference type="ARBA" id="ARBA00040895"/>
    </source>
</evidence>
<evidence type="ECO:0000313" key="4">
    <source>
        <dbReference type="Proteomes" id="UP000019375"/>
    </source>
</evidence>
<dbReference type="CDD" id="cd03062">
    <property type="entry name" value="TRX_Fd_Sucrase"/>
    <property type="match status" value="1"/>
</dbReference>
<dbReference type="InterPro" id="IPR036249">
    <property type="entry name" value="Thioredoxin-like_sf"/>
</dbReference>
<proteinExistence type="inferred from homology"/>
<organism evidence="3 4">
    <name type="scientific">Zygosaccharomyces bailii (strain CLIB 213 / ATCC 58445 / CBS 680 / BCRC 21525 / NBRC 1098 / NCYC 1416 / NRRL Y-2227)</name>
    <dbReference type="NCBI Taxonomy" id="1333698"/>
    <lineage>
        <taxon>Eukaryota</taxon>
        <taxon>Fungi</taxon>
        <taxon>Dikarya</taxon>
        <taxon>Ascomycota</taxon>
        <taxon>Saccharomycotina</taxon>
        <taxon>Saccharomycetes</taxon>
        <taxon>Saccharomycetales</taxon>
        <taxon>Saccharomycetaceae</taxon>
        <taxon>Zygosaccharomyces</taxon>
    </lineage>
</organism>
<reference evidence="4" key="1">
    <citation type="journal article" date="2013" name="Genome Announc.">
        <title>Genome sequence of the food spoilage yeast Zygosaccharomyces bailii CLIB 213(T).</title>
        <authorList>
            <person name="Galeote V."/>
            <person name="Bigey F."/>
            <person name="Devillers H."/>
            <person name="Neuveglise C."/>
            <person name="Dequin S."/>
        </authorList>
    </citation>
    <scope>NUCLEOTIDE SEQUENCE [LARGE SCALE GENOMIC DNA]</scope>
    <source>
        <strain evidence="4">CLIB 213 / ATCC 58445 / CBS 680 / CCRC 21525 / NBRC 1098 / NCYC 1416 / NRRL Y-2227</strain>
    </source>
</reference>
<dbReference type="InterPro" id="IPR009737">
    <property type="entry name" value="Aim32/Apd1-like"/>
</dbReference>
<dbReference type="PANTHER" id="PTHR31902">
    <property type="entry name" value="ACTIN PATCHES DISTAL PROTEIN 1"/>
    <property type="match status" value="1"/>
</dbReference>
<name>A0A8J2X6X1_ZYGB2</name>
<protein>
    <recommendedName>
        <fullName evidence="2">Altered inheritance of mitochondria protein 32</fullName>
    </recommendedName>
</protein>
<accession>A0A8J2X6X1</accession>
<dbReference type="SUPFAM" id="SSF52833">
    <property type="entry name" value="Thioredoxin-like"/>
    <property type="match status" value="1"/>
</dbReference>
<comment type="similarity">
    <text evidence="1">Belongs to the AIM32 family.</text>
</comment>
<evidence type="ECO:0000256" key="1">
    <source>
        <dbReference type="ARBA" id="ARBA00038208"/>
    </source>
</evidence>
<dbReference type="Pfam" id="PF06999">
    <property type="entry name" value="Suc_Fer-like"/>
    <property type="match status" value="1"/>
</dbReference>
<dbReference type="EMBL" id="HG316455">
    <property type="protein sequence ID" value="CDF88661.1"/>
    <property type="molecule type" value="Genomic_DNA"/>
</dbReference>
<dbReference type="AlphaFoldDB" id="A0A8J2X6X1"/>
<gene>
    <name evidence="3" type="ORF">BN860_15478g</name>
</gene>
<dbReference type="Proteomes" id="UP000019375">
    <property type="component" value="Unassembled WGS sequence"/>
</dbReference>
<keyword evidence="4" id="KW-1185">Reference proteome</keyword>
<dbReference type="OrthoDB" id="10253744at2759"/>
<dbReference type="PANTHER" id="PTHR31902:SF7">
    <property type="entry name" value="ALTERED INHERITANCE OF MITOCHONDRIA PROTEIN 32"/>
    <property type="match status" value="1"/>
</dbReference>
<evidence type="ECO:0000313" key="3">
    <source>
        <dbReference type="EMBL" id="CDF88661.1"/>
    </source>
</evidence>